<dbReference type="EMBL" id="BJZI01000032">
    <property type="protein sequence ID" value="GEO67492.1"/>
    <property type="molecule type" value="Genomic_DNA"/>
</dbReference>
<protein>
    <submittedName>
        <fullName evidence="2">Uncharacterized protein</fullName>
    </submittedName>
</protein>
<sequence length="102" mass="11269">MDVLTGCASHAEYGKNTDATMAAIKTKGYFFPPPSRLLELRWAQTVKLWLVSVSQLTYHKAELQDTGGFPVARSRAHGRHGPAERKQSTASTNLNEHNTDSI</sequence>
<proteinExistence type="predicted"/>
<evidence type="ECO:0000313" key="2">
    <source>
        <dbReference type="EMBL" id="GEO67492.1"/>
    </source>
</evidence>
<name>A0ABQ0WQU6_9LACO</name>
<comment type="caution">
    <text evidence="2">The sequence shown here is derived from an EMBL/GenBank/DDBJ whole genome shotgun (WGS) entry which is preliminary data.</text>
</comment>
<reference evidence="2 3" key="1">
    <citation type="submission" date="2019-07" db="EMBL/GenBank/DDBJ databases">
        <title>Whole genome shotgun sequence of Lactobacillus spicheri NBRC 107155.</title>
        <authorList>
            <person name="Hosoyama A."/>
            <person name="Uohara A."/>
            <person name="Ohji S."/>
            <person name="Ichikawa N."/>
        </authorList>
    </citation>
    <scope>NUCLEOTIDE SEQUENCE [LARGE SCALE GENOMIC DNA]</scope>
    <source>
        <strain evidence="2 3">NBRC 107155</strain>
    </source>
</reference>
<feature type="region of interest" description="Disordered" evidence="1">
    <location>
        <begin position="69"/>
        <end position="102"/>
    </location>
</feature>
<evidence type="ECO:0000256" key="1">
    <source>
        <dbReference type="SAM" id="MobiDB-lite"/>
    </source>
</evidence>
<evidence type="ECO:0000313" key="3">
    <source>
        <dbReference type="Proteomes" id="UP000321691"/>
    </source>
</evidence>
<organism evidence="2 3">
    <name type="scientific">Levilactobacillus spicheri</name>
    <dbReference type="NCBI Taxonomy" id="216463"/>
    <lineage>
        <taxon>Bacteria</taxon>
        <taxon>Bacillati</taxon>
        <taxon>Bacillota</taxon>
        <taxon>Bacilli</taxon>
        <taxon>Lactobacillales</taxon>
        <taxon>Lactobacillaceae</taxon>
        <taxon>Levilactobacillus</taxon>
    </lineage>
</organism>
<dbReference type="Proteomes" id="UP000321691">
    <property type="component" value="Unassembled WGS sequence"/>
</dbReference>
<gene>
    <name evidence="2" type="ORF">LSP04_19110</name>
</gene>
<keyword evidence="3" id="KW-1185">Reference proteome</keyword>
<accession>A0ABQ0WQU6</accession>